<keyword evidence="2" id="KW-1185">Reference proteome</keyword>
<protein>
    <submittedName>
        <fullName evidence="1">Uncharacterized protein</fullName>
    </submittedName>
</protein>
<reference evidence="1 2" key="1">
    <citation type="submission" date="2018-11" db="EMBL/GenBank/DDBJ databases">
        <title>Trebonia kvetii gen.nov., sp.nov., a novel acidophilic actinobacterium, and proposal of the new actinobacterial family Treboniaceae fam. nov.</title>
        <authorList>
            <person name="Rapoport D."/>
            <person name="Sagova-Mareckova M."/>
            <person name="Sedlacek I."/>
            <person name="Provaznik J."/>
            <person name="Kralova S."/>
            <person name="Pavlinic D."/>
            <person name="Benes V."/>
            <person name="Kopecky J."/>
        </authorList>
    </citation>
    <scope>NUCLEOTIDE SEQUENCE [LARGE SCALE GENOMIC DNA]</scope>
    <source>
        <strain evidence="1 2">15Tr583</strain>
    </source>
</reference>
<proteinExistence type="predicted"/>
<organism evidence="1 2">
    <name type="scientific">Trebonia kvetii</name>
    <dbReference type="NCBI Taxonomy" id="2480626"/>
    <lineage>
        <taxon>Bacteria</taxon>
        <taxon>Bacillati</taxon>
        <taxon>Actinomycetota</taxon>
        <taxon>Actinomycetes</taxon>
        <taxon>Streptosporangiales</taxon>
        <taxon>Treboniaceae</taxon>
        <taxon>Trebonia</taxon>
    </lineage>
</organism>
<dbReference type="AlphaFoldDB" id="A0A6P2BXA6"/>
<sequence length="488" mass="52625">MTDIRYVVLSDLHFGAENSVLTALSERPSTPGVTGFSADPQRPSPLLTGLIDGLRALTRGQDRPPTLILAGDILDLALSRDEVCAMVFRLFAHLSFGGGQPAFDPHVHYIPGNHDHHEWEITREAQYVTYVCGQPADAQLVAPWHTTKLEYVEERPAASSALLTGLARSQAGGSGAEVEVSYPNLALRTPDGRRCLIVSHGHFTESIYSMMSGLRDILYPGQRQTLPGDIDRLEEENFAWIDFLWSTLGRSGQVGTDMGLIYADLTSPGDLADLVGNLTGALVARGKGPRWRRRPEQWALNAIIGHVVTRVATTERGTPSVALSAAGQTGLMNYLEGPVRGQLRQEWGYVPEEVTFVYGHTHKPFVDRRSVPGFPGPVSVANTGGWVVDTAVPAPIQAGVAVLVSENLDTASLQFYRQDAGSNPVPVQLLPPSAGAQPSAWHAELAARIDPAAPPWTAVAESAADLVAQRHRLQAATVALRAAMRSSR</sequence>
<dbReference type="OrthoDB" id="9802481at2"/>
<evidence type="ECO:0000313" key="1">
    <source>
        <dbReference type="EMBL" id="TVZ02866.1"/>
    </source>
</evidence>
<name>A0A6P2BXA6_9ACTN</name>
<dbReference type="RefSeq" id="WP_145855093.1">
    <property type="nucleotide sequence ID" value="NZ_RPFW01000004.1"/>
</dbReference>
<evidence type="ECO:0000313" key="2">
    <source>
        <dbReference type="Proteomes" id="UP000460272"/>
    </source>
</evidence>
<dbReference type="EMBL" id="RPFW01000004">
    <property type="protein sequence ID" value="TVZ02866.1"/>
    <property type="molecule type" value="Genomic_DNA"/>
</dbReference>
<dbReference type="Gene3D" id="3.60.21.10">
    <property type="match status" value="1"/>
</dbReference>
<comment type="caution">
    <text evidence="1">The sequence shown here is derived from an EMBL/GenBank/DDBJ whole genome shotgun (WGS) entry which is preliminary data.</text>
</comment>
<accession>A0A6P2BXA6</accession>
<dbReference type="InterPro" id="IPR029052">
    <property type="entry name" value="Metallo-depent_PP-like"/>
</dbReference>
<dbReference type="Proteomes" id="UP000460272">
    <property type="component" value="Unassembled WGS sequence"/>
</dbReference>
<dbReference type="SUPFAM" id="SSF56300">
    <property type="entry name" value="Metallo-dependent phosphatases"/>
    <property type="match status" value="1"/>
</dbReference>
<gene>
    <name evidence="1" type="ORF">EAS64_20490</name>
</gene>